<accession>A0A545UQQ5</accession>
<protein>
    <recommendedName>
        <fullName evidence="1">DUF4037 domain-containing protein</fullName>
    </recommendedName>
</protein>
<feature type="domain" description="DUF4037" evidence="1">
    <location>
        <begin position="155"/>
        <end position="259"/>
    </location>
</feature>
<name>A0A545UQQ5_9HYPO</name>
<dbReference type="Pfam" id="PF13228">
    <property type="entry name" value="DUF4037"/>
    <property type="match status" value="1"/>
</dbReference>
<dbReference type="EMBL" id="SPUK01000017">
    <property type="protein sequence ID" value="TQV91795.1"/>
    <property type="molecule type" value="Genomic_DNA"/>
</dbReference>
<comment type="caution">
    <text evidence="2">The sequence shown here is derived from an EMBL/GenBank/DDBJ whole genome shotgun (WGS) entry which is preliminary data.</text>
</comment>
<sequence length="379" mass="41382">MSGFVPGLTVAGDFFAEVVRPILTTHFPALEYGAALIGPGSEVLGFDTPMSMDHDWGLRVFLFLRDDDDDDDDAQELSRRIASVLSFQLPPAFRDLPVAIATLTPTSSVRGMELAGAMPLGPVKHHVVPMTVRRFCEVQLGCDPTAAPGLSAAAWLSIPSHALGEVVGGGGGGGGAVFLDTTGEITELRRRLAWYPRDVHLYLLAAGWQRIGDEEHLAPRAGHAGSELGSALIGSRLVRDIVHLCFLMERRYAPYAKWLGTAFAGLDCAAAMGPLLRRVQVATSWEERQTSLGEAYELLATMHNAMRLTRPMHTGLSYFHDRPWKVIRGEEFAQALVGMITDEEVKAIAKRSLIGSVSQWSDSVAMEHVKHKNIQEIYK</sequence>
<keyword evidence="3" id="KW-1185">Reference proteome</keyword>
<dbReference type="Proteomes" id="UP000315783">
    <property type="component" value="Unassembled WGS sequence"/>
</dbReference>
<dbReference type="InterPro" id="IPR025117">
    <property type="entry name" value="DUF4037"/>
</dbReference>
<evidence type="ECO:0000259" key="1">
    <source>
        <dbReference type="Pfam" id="PF13228"/>
    </source>
</evidence>
<dbReference type="OrthoDB" id="9972642at2759"/>
<proteinExistence type="predicted"/>
<evidence type="ECO:0000313" key="3">
    <source>
        <dbReference type="Proteomes" id="UP000315783"/>
    </source>
</evidence>
<organism evidence="2 3">
    <name type="scientific">Cordyceps javanica</name>
    <dbReference type="NCBI Taxonomy" id="43265"/>
    <lineage>
        <taxon>Eukaryota</taxon>
        <taxon>Fungi</taxon>
        <taxon>Dikarya</taxon>
        <taxon>Ascomycota</taxon>
        <taxon>Pezizomycotina</taxon>
        <taxon>Sordariomycetes</taxon>
        <taxon>Hypocreomycetidae</taxon>
        <taxon>Hypocreales</taxon>
        <taxon>Cordycipitaceae</taxon>
        <taxon>Cordyceps</taxon>
    </lineage>
</organism>
<dbReference type="AlphaFoldDB" id="A0A545UQQ5"/>
<gene>
    <name evidence="2" type="ORF">IF1G_09380</name>
</gene>
<evidence type="ECO:0000313" key="2">
    <source>
        <dbReference type="EMBL" id="TQV91795.1"/>
    </source>
</evidence>
<reference evidence="2 3" key="1">
    <citation type="journal article" date="2019" name="Appl. Microbiol. Biotechnol.">
        <title>Genome sequence of Isaria javanica and comparative genome analysis insights into family S53 peptidase evolution in fungal entomopathogens.</title>
        <authorList>
            <person name="Lin R."/>
            <person name="Zhang X."/>
            <person name="Xin B."/>
            <person name="Zou M."/>
            <person name="Gao Y."/>
            <person name="Qin F."/>
            <person name="Hu Q."/>
            <person name="Xie B."/>
            <person name="Cheng X."/>
        </authorList>
    </citation>
    <scope>NUCLEOTIDE SEQUENCE [LARGE SCALE GENOMIC DNA]</scope>
    <source>
        <strain evidence="2 3">IJ1G</strain>
    </source>
</reference>